<gene>
    <name evidence="4" type="ORF">VKT23_018020</name>
</gene>
<keyword evidence="5" id="KW-1185">Reference proteome</keyword>
<reference evidence="4 5" key="1">
    <citation type="submission" date="2024-01" db="EMBL/GenBank/DDBJ databases">
        <title>A draft genome for the cacao thread blight pathogen Marasmiellus scandens.</title>
        <authorList>
            <person name="Baruah I.K."/>
            <person name="Leung J."/>
            <person name="Bukari Y."/>
            <person name="Amoako-Attah I."/>
            <person name="Meinhardt L.W."/>
            <person name="Bailey B.A."/>
            <person name="Cohen S.P."/>
        </authorList>
    </citation>
    <scope>NUCLEOTIDE SEQUENCE [LARGE SCALE GENOMIC DNA]</scope>
    <source>
        <strain evidence="4 5">GH-19</strain>
    </source>
</reference>
<dbReference type="Gene3D" id="2.60.120.260">
    <property type="entry name" value="Galactose-binding domain-like"/>
    <property type="match status" value="2"/>
</dbReference>
<sequence>MTRNPISLLFVIFLSFCIEEIIGAVVNITVEETSARVVYTGSVACILKLLYVSSLICFPSICEEWVKNEGDNFYHGGAHDQTQEESGKATFTFTGTAIYYYSSLWPFDVTTVLTLDGESEILNFTDPDATPINGLGPPSAMSQIRWSRVNLSNEEHTLEVSRGNFVLVDAFTYTTDATGGDNNGSNGSFQNTTIQESDPRIIYNGNWNENDADPLYSGGLHAFSQDLSASAIFMFNGVAIYYHSTLWPFQVTTVLRLDDEPSETLDLYDHTVPDNGGPPTVESIIRWSRSNLTNGPHTLSVFTGNYALLDAITYTQDLSTNSSATNGLPTSASSTATPTAIETPSSSSSNSAVIGGAVGGTLGGLAVIALVTFIFLRRHRREISTRELTPYSVSGSEPSTSQWIDSPSAGPSSVARPFPPGLPSGMSFELFGGPTDTVNQTLPSTFNSSGSKTTQTTKIGRGSAGIPGGWELPPSYHA</sequence>
<evidence type="ECO:0000256" key="1">
    <source>
        <dbReference type="SAM" id="MobiDB-lite"/>
    </source>
</evidence>
<proteinExistence type="predicted"/>
<evidence type="ECO:0000313" key="4">
    <source>
        <dbReference type="EMBL" id="KAK7438407.1"/>
    </source>
</evidence>
<feature type="signal peptide" evidence="3">
    <location>
        <begin position="1"/>
        <end position="23"/>
    </location>
</feature>
<feature type="compositionally biased region" description="Polar residues" evidence="1">
    <location>
        <begin position="391"/>
        <end position="411"/>
    </location>
</feature>
<evidence type="ECO:0000313" key="5">
    <source>
        <dbReference type="Proteomes" id="UP001498398"/>
    </source>
</evidence>
<feature type="region of interest" description="Disordered" evidence="1">
    <location>
        <begin position="321"/>
        <end position="351"/>
    </location>
</feature>
<accession>A0ABR1IQ99</accession>
<dbReference type="EMBL" id="JBANRG010000079">
    <property type="protein sequence ID" value="KAK7438407.1"/>
    <property type="molecule type" value="Genomic_DNA"/>
</dbReference>
<protein>
    <recommendedName>
        <fullName evidence="6">Transmembrane protein</fullName>
    </recommendedName>
</protein>
<name>A0ABR1IQ99_9AGAR</name>
<keyword evidence="2" id="KW-0472">Membrane</keyword>
<keyword evidence="2" id="KW-1133">Transmembrane helix</keyword>
<evidence type="ECO:0008006" key="6">
    <source>
        <dbReference type="Google" id="ProtNLM"/>
    </source>
</evidence>
<feature type="chain" id="PRO_5045168004" description="Transmembrane protein" evidence="3">
    <location>
        <begin position="24"/>
        <end position="478"/>
    </location>
</feature>
<feature type="compositionally biased region" description="Low complexity" evidence="1">
    <location>
        <begin position="329"/>
        <end position="351"/>
    </location>
</feature>
<feature type="transmembrane region" description="Helical" evidence="2">
    <location>
        <begin position="352"/>
        <end position="376"/>
    </location>
</feature>
<keyword evidence="3" id="KW-0732">Signal</keyword>
<comment type="caution">
    <text evidence="4">The sequence shown here is derived from an EMBL/GenBank/DDBJ whole genome shotgun (WGS) entry which is preliminary data.</text>
</comment>
<organism evidence="4 5">
    <name type="scientific">Marasmiellus scandens</name>
    <dbReference type="NCBI Taxonomy" id="2682957"/>
    <lineage>
        <taxon>Eukaryota</taxon>
        <taxon>Fungi</taxon>
        <taxon>Dikarya</taxon>
        <taxon>Basidiomycota</taxon>
        <taxon>Agaricomycotina</taxon>
        <taxon>Agaricomycetes</taxon>
        <taxon>Agaricomycetidae</taxon>
        <taxon>Agaricales</taxon>
        <taxon>Marasmiineae</taxon>
        <taxon>Omphalotaceae</taxon>
        <taxon>Marasmiellus</taxon>
    </lineage>
</organism>
<evidence type="ECO:0000256" key="3">
    <source>
        <dbReference type="SAM" id="SignalP"/>
    </source>
</evidence>
<evidence type="ECO:0000256" key="2">
    <source>
        <dbReference type="SAM" id="Phobius"/>
    </source>
</evidence>
<dbReference type="Proteomes" id="UP001498398">
    <property type="component" value="Unassembled WGS sequence"/>
</dbReference>
<feature type="region of interest" description="Disordered" evidence="1">
    <location>
        <begin position="444"/>
        <end position="478"/>
    </location>
</feature>
<keyword evidence="2" id="KW-0812">Transmembrane</keyword>
<feature type="compositionally biased region" description="Polar residues" evidence="1">
    <location>
        <begin position="444"/>
        <end position="458"/>
    </location>
</feature>
<feature type="region of interest" description="Disordered" evidence="1">
    <location>
        <begin position="389"/>
        <end position="414"/>
    </location>
</feature>